<dbReference type="Proteomes" id="UP001419268">
    <property type="component" value="Unassembled WGS sequence"/>
</dbReference>
<sequence length="184" mass="21076">MVPDCGSARLFIRRLTGSLRDLFKFLRTCSEPGVQQFGGSWEEFLPLCEFAYNNSYQASIGMPPFEALYGRPCRSPACWAEPDDVAAVGPEIVVDHTEKIRLIRQRLQAAQIDKRSTRTSTAMGLSYEVDDWVYLKVSPLKGLTWERESTVRERYLHLFQGKDLIKFKFQDEIPFSLEDCNGPL</sequence>
<evidence type="ECO:0008006" key="3">
    <source>
        <dbReference type="Google" id="ProtNLM"/>
    </source>
</evidence>
<keyword evidence="2" id="KW-1185">Reference proteome</keyword>
<dbReference type="AlphaFoldDB" id="A0AAP0NMH8"/>
<evidence type="ECO:0000313" key="2">
    <source>
        <dbReference type="Proteomes" id="UP001419268"/>
    </source>
</evidence>
<proteinExistence type="predicted"/>
<dbReference type="EMBL" id="JBBNAG010000008">
    <property type="protein sequence ID" value="KAK9111549.1"/>
    <property type="molecule type" value="Genomic_DNA"/>
</dbReference>
<comment type="caution">
    <text evidence="1">The sequence shown here is derived from an EMBL/GenBank/DDBJ whole genome shotgun (WGS) entry which is preliminary data.</text>
</comment>
<dbReference type="PANTHER" id="PTHR45835:SF99">
    <property type="entry name" value="CHROMO DOMAIN-CONTAINING PROTEIN-RELATED"/>
    <property type="match status" value="1"/>
</dbReference>
<protein>
    <recommendedName>
        <fullName evidence="3">Gag-pol polyprotein</fullName>
    </recommendedName>
</protein>
<organism evidence="1 2">
    <name type="scientific">Stephania cephalantha</name>
    <dbReference type="NCBI Taxonomy" id="152367"/>
    <lineage>
        <taxon>Eukaryota</taxon>
        <taxon>Viridiplantae</taxon>
        <taxon>Streptophyta</taxon>
        <taxon>Embryophyta</taxon>
        <taxon>Tracheophyta</taxon>
        <taxon>Spermatophyta</taxon>
        <taxon>Magnoliopsida</taxon>
        <taxon>Ranunculales</taxon>
        <taxon>Menispermaceae</taxon>
        <taxon>Menispermoideae</taxon>
        <taxon>Cissampelideae</taxon>
        <taxon>Stephania</taxon>
    </lineage>
</organism>
<gene>
    <name evidence="1" type="ORF">Scep_019068</name>
</gene>
<dbReference type="GO" id="GO:0003676">
    <property type="term" value="F:nucleic acid binding"/>
    <property type="evidence" value="ECO:0007669"/>
    <property type="project" value="InterPro"/>
</dbReference>
<dbReference type="InterPro" id="IPR036397">
    <property type="entry name" value="RNaseH_sf"/>
</dbReference>
<accession>A0AAP0NMH8</accession>
<evidence type="ECO:0000313" key="1">
    <source>
        <dbReference type="EMBL" id="KAK9111549.1"/>
    </source>
</evidence>
<name>A0AAP0NMH8_9MAGN</name>
<dbReference type="Gene3D" id="3.30.420.10">
    <property type="entry name" value="Ribonuclease H-like superfamily/Ribonuclease H"/>
    <property type="match status" value="1"/>
</dbReference>
<dbReference type="PANTHER" id="PTHR45835">
    <property type="entry name" value="YALI0A06105P"/>
    <property type="match status" value="1"/>
</dbReference>
<reference evidence="1 2" key="1">
    <citation type="submission" date="2024-01" db="EMBL/GenBank/DDBJ databases">
        <title>Genome assemblies of Stephania.</title>
        <authorList>
            <person name="Yang L."/>
        </authorList>
    </citation>
    <scope>NUCLEOTIDE SEQUENCE [LARGE SCALE GENOMIC DNA]</scope>
    <source>
        <strain evidence="1">JXDWG</strain>
        <tissue evidence="1">Leaf</tissue>
    </source>
</reference>